<keyword evidence="2" id="KW-0472">Membrane</keyword>
<evidence type="ECO:0000313" key="3">
    <source>
        <dbReference type="EMBL" id="OGZ29728.1"/>
    </source>
</evidence>
<feature type="compositionally biased region" description="Basic and acidic residues" evidence="1">
    <location>
        <begin position="28"/>
        <end position="69"/>
    </location>
</feature>
<evidence type="ECO:0000256" key="2">
    <source>
        <dbReference type="SAM" id="Phobius"/>
    </source>
</evidence>
<evidence type="ECO:0000313" key="4">
    <source>
        <dbReference type="Proteomes" id="UP000177486"/>
    </source>
</evidence>
<feature type="region of interest" description="Disordered" evidence="1">
    <location>
        <begin position="1"/>
        <end position="101"/>
    </location>
</feature>
<sequence length="644" mass="71772">MSEKVPKFTPEEQKLHSERGGYVGGQSRRGEIERGESGDWELTEKGKEALHEKALEEDAARGKAADEKLFIPGPAAESPEKTPEKPEAEKSKELRIHPDLGYLQEEAKKIGPFKEGAKEEFPEELKNSYFEWQDLERKAKKSWMPNEPLWNEAFAAKEKYHKLLIEKSEVSEKEKPFYLSPEMAPEGGPQKYNIERLEKIVGMELGLQKEYEKRFAAESKENPGLLKKLWRNYSKMPKGTRIALGVGIATGVFILTGPAVGLWAAGSYGVGRLARSVVGGFVAGAVYKGLDKLVGPFVDSAAKKNIEKTKQKQAEMLNDIRISGVQNELLFAKENTIREYARIARQKQRINIEKALIAGALGVGASFAVEPSYEYLAGKPSAGGLIPPETGEKPVIAPELEREATVVPPVAGKTVEVFQQEQYSAIIDRGGNVWKAAKEVAKQAGLSDKQFGESWHNSFVDIPGRGMVHISEINLVHPGTEVYWDGETESFYVKGERMGPTKVSYETSTETVPERPFGHLPVEEAPEAGSEAPTFAELEKGYPGTEIDTGKFVSDRLASFGIDESYYDQIKNSKVKDLLKIRKGTFWDLFRHLNDETAGRVDIYAEWKLAVMVKTELKNLLPLVEDKTIDEAIKFAAQNRHLIK</sequence>
<organism evidence="3 4">
    <name type="scientific">Candidatus Niyogibacteria bacterium RIFCSPLOWO2_01_FULL_45_48</name>
    <dbReference type="NCBI Taxonomy" id="1801724"/>
    <lineage>
        <taxon>Bacteria</taxon>
        <taxon>Candidatus Niyogiibacteriota</taxon>
    </lineage>
</organism>
<accession>A0A1G2EWT0</accession>
<evidence type="ECO:0000256" key="1">
    <source>
        <dbReference type="SAM" id="MobiDB-lite"/>
    </source>
</evidence>
<feature type="transmembrane region" description="Helical" evidence="2">
    <location>
        <begin position="242"/>
        <end position="265"/>
    </location>
</feature>
<dbReference type="Proteomes" id="UP000177486">
    <property type="component" value="Unassembled WGS sequence"/>
</dbReference>
<feature type="compositionally biased region" description="Basic and acidic residues" evidence="1">
    <location>
        <begin position="78"/>
        <end position="98"/>
    </location>
</feature>
<gene>
    <name evidence="3" type="ORF">A2931_00295</name>
</gene>
<keyword evidence="2" id="KW-1133">Transmembrane helix</keyword>
<feature type="compositionally biased region" description="Basic and acidic residues" evidence="1">
    <location>
        <begin position="1"/>
        <end position="19"/>
    </location>
</feature>
<comment type="caution">
    <text evidence="3">The sequence shown here is derived from an EMBL/GenBank/DDBJ whole genome shotgun (WGS) entry which is preliminary data.</text>
</comment>
<keyword evidence="2" id="KW-0812">Transmembrane</keyword>
<name>A0A1G2EWT0_9BACT</name>
<dbReference type="EMBL" id="MHMQ01000032">
    <property type="protein sequence ID" value="OGZ29728.1"/>
    <property type="molecule type" value="Genomic_DNA"/>
</dbReference>
<proteinExistence type="predicted"/>
<dbReference type="AlphaFoldDB" id="A0A1G2EWT0"/>
<protein>
    <submittedName>
        <fullName evidence="3">Uncharacterized protein</fullName>
    </submittedName>
</protein>
<reference evidence="3 4" key="1">
    <citation type="journal article" date="2016" name="Nat. Commun.">
        <title>Thousands of microbial genomes shed light on interconnected biogeochemical processes in an aquifer system.</title>
        <authorList>
            <person name="Anantharaman K."/>
            <person name="Brown C.T."/>
            <person name="Hug L.A."/>
            <person name="Sharon I."/>
            <person name="Castelle C.J."/>
            <person name="Probst A.J."/>
            <person name="Thomas B.C."/>
            <person name="Singh A."/>
            <person name="Wilkins M.J."/>
            <person name="Karaoz U."/>
            <person name="Brodie E.L."/>
            <person name="Williams K.H."/>
            <person name="Hubbard S.S."/>
            <person name="Banfield J.F."/>
        </authorList>
    </citation>
    <scope>NUCLEOTIDE SEQUENCE [LARGE SCALE GENOMIC DNA]</scope>
</reference>